<evidence type="ECO:0000313" key="4">
    <source>
        <dbReference type="Proteomes" id="UP001432027"/>
    </source>
</evidence>
<dbReference type="InterPro" id="IPR001087">
    <property type="entry name" value="GDSL"/>
</dbReference>
<keyword evidence="1" id="KW-0812">Transmembrane</keyword>
<dbReference type="InterPro" id="IPR036514">
    <property type="entry name" value="SGNH_hydro_sf"/>
</dbReference>
<protein>
    <recommendedName>
        <fullName evidence="5">Lipase</fullName>
    </recommendedName>
</protein>
<reference evidence="3" key="1">
    <citation type="submission" date="2023-10" db="EMBL/GenBank/DDBJ databases">
        <title>Genome assembly of Pristionchus species.</title>
        <authorList>
            <person name="Yoshida K."/>
            <person name="Sommer R.J."/>
        </authorList>
    </citation>
    <scope>NUCLEOTIDE SEQUENCE</scope>
    <source>
        <strain evidence="3">RS0144</strain>
    </source>
</reference>
<keyword evidence="2" id="KW-0732">Signal</keyword>
<gene>
    <name evidence="3" type="ORF">PENTCL1PPCAC_4398</name>
</gene>
<organism evidence="3 4">
    <name type="scientific">Pristionchus entomophagus</name>
    <dbReference type="NCBI Taxonomy" id="358040"/>
    <lineage>
        <taxon>Eukaryota</taxon>
        <taxon>Metazoa</taxon>
        <taxon>Ecdysozoa</taxon>
        <taxon>Nematoda</taxon>
        <taxon>Chromadorea</taxon>
        <taxon>Rhabditida</taxon>
        <taxon>Rhabditina</taxon>
        <taxon>Diplogasteromorpha</taxon>
        <taxon>Diplogasteroidea</taxon>
        <taxon>Neodiplogasteridae</taxon>
        <taxon>Pristionchus</taxon>
    </lineage>
</organism>
<keyword evidence="4" id="KW-1185">Reference proteome</keyword>
<evidence type="ECO:0000256" key="1">
    <source>
        <dbReference type="SAM" id="Phobius"/>
    </source>
</evidence>
<evidence type="ECO:0000313" key="3">
    <source>
        <dbReference type="EMBL" id="GMS82223.1"/>
    </source>
</evidence>
<evidence type="ECO:0008006" key="5">
    <source>
        <dbReference type="Google" id="ProtNLM"/>
    </source>
</evidence>
<dbReference type="CDD" id="cd01824">
    <property type="entry name" value="Phospholipase_B_like"/>
    <property type="match status" value="1"/>
</dbReference>
<dbReference type="Pfam" id="PF00657">
    <property type="entry name" value="Lipase_GDSL"/>
    <property type="match status" value="1"/>
</dbReference>
<dbReference type="SUPFAM" id="SSF52266">
    <property type="entry name" value="SGNH hydrolase"/>
    <property type="match status" value="1"/>
</dbReference>
<feature type="signal peptide" evidence="2">
    <location>
        <begin position="1"/>
        <end position="17"/>
    </location>
</feature>
<dbReference type="GO" id="GO:0006644">
    <property type="term" value="P:phospholipid metabolic process"/>
    <property type="evidence" value="ECO:0007669"/>
    <property type="project" value="TreeGrafter"/>
</dbReference>
<dbReference type="EMBL" id="BTSX01000002">
    <property type="protein sequence ID" value="GMS82223.1"/>
    <property type="molecule type" value="Genomic_DNA"/>
</dbReference>
<name>A0AAV5SJC8_9BILA</name>
<feature type="chain" id="PRO_5043955314" description="Lipase" evidence="2">
    <location>
        <begin position="18"/>
        <end position="465"/>
    </location>
</feature>
<dbReference type="AlphaFoldDB" id="A0AAV5SJC8"/>
<accession>A0AAV5SJC8</accession>
<keyword evidence="1" id="KW-1133">Transmembrane helix</keyword>
<evidence type="ECO:0000256" key="2">
    <source>
        <dbReference type="SAM" id="SignalP"/>
    </source>
</evidence>
<keyword evidence="1" id="KW-0472">Membrane</keyword>
<dbReference type="PANTHER" id="PTHR21325:SF24">
    <property type="entry name" value="LIPASE_GDSL DOMAIN-CONTAINING PROTEIN"/>
    <property type="match status" value="1"/>
</dbReference>
<dbReference type="GO" id="GO:0004620">
    <property type="term" value="F:phospholipase activity"/>
    <property type="evidence" value="ECO:0007669"/>
    <property type="project" value="InterPro"/>
</dbReference>
<dbReference type="Proteomes" id="UP001432027">
    <property type="component" value="Unassembled WGS sequence"/>
</dbReference>
<dbReference type="PANTHER" id="PTHR21325">
    <property type="entry name" value="PHOSPHOLIPASE B, PLB1"/>
    <property type="match status" value="1"/>
</dbReference>
<feature type="transmembrane region" description="Helical" evidence="1">
    <location>
        <begin position="415"/>
        <end position="439"/>
    </location>
</feature>
<proteinExistence type="predicted"/>
<comment type="caution">
    <text evidence="3">The sequence shown here is derived from an EMBL/GenBank/DDBJ whole genome shotgun (WGS) entry which is preliminary data.</text>
</comment>
<sequence length="465" mass="51729">MLTKLLTVTALLSVCQSIIDPRSILDSLPSYKNYTEMRKKYFEIIRDYPYGDSDLRCTPMDPTPGRPKDTHHIRPSDIRIIAAIGDSLTAGRDALTESTNDIGTEYRGIAFDAGGDSNLSTRTTLPNIVSHFSPSLIGASHGTRKGKMVLNRGDPSTDFNVAVSGSLSTDLMEQVEELERRLRSSKSVNYEEDWKLITLFVGSNDLCKYGTDNSTDFSAEAFVGRVNDTLKFIKQKIPRSFVNLMPPFNVFAINETHESAPFCEQFHHIACPSLFVLTEEEGARLFNQYYEGLIDLPNQLNAEGFAVTVNKALNMQRLPQIWGTPHFALLAIDCFHFSGFTHDVAAKLVWQNLVTPEYARGDANDFSTLMLQSVACPSEMCPYLQSNLTDCASTKSAIRVLVDPAIVAGSNSKPVAVMAIFGVLMGCTLLAVGTVATIVRFKRRYKRRVNERTPLLTAHYYETIF</sequence>
<dbReference type="InterPro" id="IPR038885">
    <property type="entry name" value="PLB1"/>
</dbReference>
<dbReference type="InterPro" id="IPR035547">
    <property type="entry name" value="Phospholipase_B"/>
</dbReference>
<dbReference type="Gene3D" id="3.40.50.1110">
    <property type="entry name" value="SGNH hydrolase"/>
    <property type="match status" value="1"/>
</dbReference>